<dbReference type="AlphaFoldDB" id="A0A2K9NN72"/>
<gene>
    <name evidence="1" type="ORF">C0V70_02310</name>
</gene>
<evidence type="ECO:0000313" key="1">
    <source>
        <dbReference type="EMBL" id="AUN96957.1"/>
    </source>
</evidence>
<sequence>MKRMILALMLTAFSANSYAEKCEGFNACSELFSKLTGKKLSIDSAISDEMTMAVEDADLTKENAESEYALYLNKNVISYFKKNGQLIAQRSGEFLSAPIYIVSKGNMPQMFSKEGLVTLVYHSQIDPDKFSAKT</sequence>
<dbReference type="RefSeq" id="WP_102242252.1">
    <property type="nucleotide sequence ID" value="NZ_CP025704.1"/>
</dbReference>
<reference evidence="1 2" key="1">
    <citation type="submission" date="2018-01" db="EMBL/GenBank/DDBJ databases">
        <title>Complete genome sequence of Bacteriovorax stolpii DSM12778.</title>
        <authorList>
            <person name="Tang B."/>
            <person name="Chang J."/>
        </authorList>
    </citation>
    <scope>NUCLEOTIDE SEQUENCE [LARGE SCALE GENOMIC DNA]</scope>
    <source>
        <strain evidence="1 2">DSM 12778</strain>
    </source>
</reference>
<protein>
    <submittedName>
        <fullName evidence="1">Uncharacterized protein</fullName>
    </submittedName>
</protein>
<keyword evidence="2" id="KW-1185">Reference proteome</keyword>
<proteinExistence type="predicted"/>
<dbReference type="KEGG" id="bsto:C0V70_02310"/>
<dbReference type="Proteomes" id="UP000235584">
    <property type="component" value="Chromosome"/>
</dbReference>
<dbReference type="EMBL" id="CP025704">
    <property type="protein sequence ID" value="AUN96957.1"/>
    <property type="molecule type" value="Genomic_DNA"/>
</dbReference>
<name>A0A2K9NN72_BACTC</name>
<evidence type="ECO:0000313" key="2">
    <source>
        <dbReference type="Proteomes" id="UP000235584"/>
    </source>
</evidence>
<organism evidence="1 2">
    <name type="scientific">Bacteriovorax stolpii</name>
    <name type="common">Bdellovibrio stolpii</name>
    <dbReference type="NCBI Taxonomy" id="960"/>
    <lineage>
        <taxon>Bacteria</taxon>
        <taxon>Pseudomonadati</taxon>
        <taxon>Bdellovibrionota</taxon>
        <taxon>Bacteriovoracia</taxon>
        <taxon>Bacteriovoracales</taxon>
        <taxon>Bacteriovoracaceae</taxon>
        <taxon>Bacteriovorax</taxon>
    </lineage>
</organism>
<accession>A0A2K9NN72</accession>